<evidence type="ECO:0000256" key="1">
    <source>
        <dbReference type="ARBA" id="ARBA00006484"/>
    </source>
</evidence>
<evidence type="ECO:0000256" key="2">
    <source>
        <dbReference type="RuleBase" id="RU000363"/>
    </source>
</evidence>
<dbReference type="InterPro" id="IPR002347">
    <property type="entry name" value="SDR_fam"/>
</dbReference>
<dbReference type="PRINTS" id="PR00080">
    <property type="entry name" value="SDRFAMILY"/>
</dbReference>
<keyword evidence="4" id="KW-1185">Reference proteome</keyword>
<comment type="similarity">
    <text evidence="1 2">Belongs to the short-chain dehydrogenases/reductases (SDR) family.</text>
</comment>
<dbReference type="Pfam" id="PF00106">
    <property type="entry name" value="adh_short"/>
    <property type="match status" value="1"/>
</dbReference>
<sequence>MASYLITGTSSGLGLTLAKFLAARPKDQVSLVIAAARTKTPALDELIGKYPGRVVFVPLEVTSQESVNAAVKSVEQVLGLQGGLDILINNAGIMPFQVNGISQATDLMHCMEVNVNSVQLMTTAFLPLLRRGKQKTILNISSQLGSIGLAPKFAMFPVSTYKVSKAAVNALTVQWSLELAKEGFTVFSSHPGWLKTDLGTDDADLPVETGATCTLEILDRATNADTGKFFDINVPGWSREGSPNVYDGSELPW</sequence>
<dbReference type="CDD" id="cd05325">
    <property type="entry name" value="carb_red_sniffer_like_SDR_c"/>
    <property type="match status" value="1"/>
</dbReference>
<dbReference type="GO" id="GO:0005737">
    <property type="term" value="C:cytoplasm"/>
    <property type="evidence" value="ECO:0007669"/>
    <property type="project" value="TreeGrafter"/>
</dbReference>
<accession>A0A0D2K5Y8</accession>
<reference evidence="3 4" key="1">
    <citation type="submission" date="2015-01" db="EMBL/GenBank/DDBJ databases">
        <title>The Genome Sequence of Fonsecaea multimorphosa CBS 102226.</title>
        <authorList>
            <consortium name="The Broad Institute Genomics Platform"/>
            <person name="Cuomo C."/>
            <person name="de Hoog S."/>
            <person name="Gorbushina A."/>
            <person name="Stielow B."/>
            <person name="Teixiera M."/>
            <person name="Abouelleil A."/>
            <person name="Chapman S.B."/>
            <person name="Priest M."/>
            <person name="Young S.K."/>
            <person name="Wortman J."/>
            <person name="Nusbaum C."/>
            <person name="Birren B."/>
        </authorList>
    </citation>
    <scope>NUCLEOTIDE SEQUENCE [LARGE SCALE GENOMIC DNA]</scope>
    <source>
        <strain evidence="3 4">CBS 102226</strain>
    </source>
</reference>
<dbReference type="PANTHER" id="PTHR43544:SF36">
    <property type="entry name" value="CHAIN OXIDOREDUCTASE (CSGA), PUTATIVE (AFU_ORTHOLOGUE AFUA_4G00910)-RELATED"/>
    <property type="match status" value="1"/>
</dbReference>
<dbReference type="EMBL" id="KN848071">
    <property type="protein sequence ID" value="KIX98589.1"/>
    <property type="molecule type" value="Genomic_DNA"/>
</dbReference>
<dbReference type="AlphaFoldDB" id="A0A0D2K5Y8"/>
<dbReference type="GO" id="GO:0016491">
    <property type="term" value="F:oxidoreductase activity"/>
    <property type="evidence" value="ECO:0007669"/>
    <property type="project" value="TreeGrafter"/>
</dbReference>
<dbReference type="SUPFAM" id="SSF51735">
    <property type="entry name" value="NAD(P)-binding Rossmann-fold domains"/>
    <property type="match status" value="1"/>
</dbReference>
<protein>
    <submittedName>
        <fullName evidence="3">Uncharacterized protein</fullName>
    </submittedName>
</protein>
<dbReference type="OrthoDB" id="7289984at2759"/>
<dbReference type="GeneID" id="27711636"/>
<proteinExistence type="inferred from homology"/>
<dbReference type="PANTHER" id="PTHR43544">
    <property type="entry name" value="SHORT-CHAIN DEHYDROGENASE/REDUCTASE"/>
    <property type="match status" value="1"/>
</dbReference>
<dbReference type="PRINTS" id="PR00081">
    <property type="entry name" value="GDHRDH"/>
</dbReference>
<dbReference type="RefSeq" id="XP_016632712.1">
    <property type="nucleotide sequence ID" value="XM_016776393.1"/>
</dbReference>
<dbReference type="VEuPathDB" id="FungiDB:Z520_05890"/>
<dbReference type="InterPro" id="IPR036291">
    <property type="entry name" value="NAD(P)-bd_dom_sf"/>
</dbReference>
<gene>
    <name evidence="3" type="ORF">Z520_05890</name>
</gene>
<dbReference type="Proteomes" id="UP000053411">
    <property type="component" value="Unassembled WGS sequence"/>
</dbReference>
<evidence type="ECO:0000313" key="3">
    <source>
        <dbReference type="EMBL" id="KIX98589.1"/>
    </source>
</evidence>
<dbReference type="Gene3D" id="3.40.50.720">
    <property type="entry name" value="NAD(P)-binding Rossmann-like Domain"/>
    <property type="match status" value="1"/>
</dbReference>
<organism evidence="3 4">
    <name type="scientific">Fonsecaea multimorphosa CBS 102226</name>
    <dbReference type="NCBI Taxonomy" id="1442371"/>
    <lineage>
        <taxon>Eukaryota</taxon>
        <taxon>Fungi</taxon>
        <taxon>Dikarya</taxon>
        <taxon>Ascomycota</taxon>
        <taxon>Pezizomycotina</taxon>
        <taxon>Eurotiomycetes</taxon>
        <taxon>Chaetothyriomycetidae</taxon>
        <taxon>Chaetothyriales</taxon>
        <taxon>Herpotrichiellaceae</taxon>
        <taxon>Fonsecaea</taxon>
    </lineage>
</organism>
<name>A0A0D2K5Y8_9EURO</name>
<dbReference type="InterPro" id="IPR051468">
    <property type="entry name" value="Fungal_SecMetab_SDRs"/>
</dbReference>
<evidence type="ECO:0000313" key="4">
    <source>
        <dbReference type="Proteomes" id="UP000053411"/>
    </source>
</evidence>